<organism evidence="1 2">
    <name type="scientific">Enterococcus termitis</name>
    <dbReference type="NCBI Taxonomy" id="332950"/>
    <lineage>
        <taxon>Bacteria</taxon>
        <taxon>Bacillati</taxon>
        <taxon>Bacillota</taxon>
        <taxon>Bacilli</taxon>
        <taxon>Lactobacillales</taxon>
        <taxon>Enterococcaceae</taxon>
        <taxon>Enterococcus</taxon>
    </lineage>
</organism>
<dbReference type="RefSeq" id="WP_069663178.1">
    <property type="nucleotide sequence ID" value="NZ_JBHUJJ010000001.1"/>
</dbReference>
<reference evidence="2" key="1">
    <citation type="submission" date="2016-09" db="EMBL/GenBank/DDBJ databases">
        <authorList>
            <person name="Gulvik C.A."/>
        </authorList>
    </citation>
    <scope>NUCLEOTIDE SEQUENCE [LARGE SCALE GENOMIC DNA]</scope>
    <source>
        <strain evidence="2">LMG 8895</strain>
    </source>
</reference>
<proteinExistence type="predicted"/>
<comment type="caution">
    <text evidence="1">The sequence shown here is derived from an EMBL/GenBank/DDBJ whole genome shotgun (WGS) entry which is preliminary data.</text>
</comment>
<sequence length="212" mass="24945">MSGKCRYRRPDELGDNHFLKDIFEVVNAVDEENWKYFGKEDRKEFCKNFLDYGELTRLIYVGEEPVGYIDCYVLKRNSPALLNEDYYHEVGLSSIDLRTRYLGKEVNQSSNHLYVNVVAVKREYQGGIRIVKKIAEALEDILQNNFDDNSRPEKIYAVAVSKYGENMCEFFNFKNISVATRVYGQNINKRILYTGESNELLKRLRKVSRRDY</sequence>
<gene>
    <name evidence="1" type="ORF">BCR25_04075</name>
</gene>
<dbReference type="Gene3D" id="3.40.630.30">
    <property type="match status" value="1"/>
</dbReference>
<keyword evidence="2" id="KW-1185">Reference proteome</keyword>
<dbReference type="SUPFAM" id="SSF55729">
    <property type="entry name" value="Acyl-CoA N-acyltransferases (Nat)"/>
    <property type="match status" value="1"/>
</dbReference>
<dbReference type="EMBL" id="MIJY01000012">
    <property type="protein sequence ID" value="OEG16781.1"/>
    <property type="molecule type" value="Genomic_DNA"/>
</dbReference>
<dbReference type="Proteomes" id="UP000095094">
    <property type="component" value="Unassembled WGS sequence"/>
</dbReference>
<dbReference type="OrthoDB" id="2348400at2"/>
<protein>
    <recommendedName>
        <fullName evidence="3">N-acetyltransferase domain-containing protein</fullName>
    </recommendedName>
</protein>
<name>A0A1E5GVR2_9ENTE</name>
<evidence type="ECO:0000313" key="2">
    <source>
        <dbReference type="Proteomes" id="UP000095094"/>
    </source>
</evidence>
<evidence type="ECO:0000313" key="1">
    <source>
        <dbReference type="EMBL" id="OEG16781.1"/>
    </source>
</evidence>
<evidence type="ECO:0008006" key="3">
    <source>
        <dbReference type="Google" id="ProtNLM"/>
    </source>
</evidence>
<dbReference type="InterPro" id="IPR016181">
    <property type="entry name" value="Acyl_CoA_acyltransferase"/>
</dbReference>
<accession>A0A1E5GVR2</accession>
<dbReference type="AlphaFoldDB" id="A0A1E5GVR2"/>